<dbReference type="KEGG" id="phl:KKY_2887"/>
<dbReference type="EMBL" id="CP003075">
    <property type="protein sequence ID" value="AEQ52882.1"/>
    <property type="molecule type" value="Genomic_DNA"/>
</dbReference>
<evidence type="ECO:0000313" key="1">
    <source>
        <dbReference type="EMBL" id="AEQ52882.1"/>
    </source>
</evidence>
<proteinExistence type="predicted"/>
<keyword evidence="2" id="KW-1185">Reference proteome</keyword>
<evidence type="ECO:0000313" key="2">
    <source>
        <dbReference type="Proteomes" id="UP000008850"/>
    </source>
</evidence>
<gene>
    <name evidence="1" type="ordered locus">KKY_2887</name>
</gene>
<protein>
    <recommendedName>
        <fullName evidence="3">VOC domain-containing protein</fullName>
    </recommendedName>
</protein>
<accession>G4RED7</accession>
<organism evidence="1 2">
    <name type="scientific">Pelagibacterium halotolerans (strain DSM 22347 / JCM 15775 / CGMCC 1.7692 / B2)</name>
    <dbReference type="NCBI Taxonomy" id="1082931"/>
    <lineage>
        <taxon>Bacteria</taxon>
        <taxon>Pseudomonadati</taxon>
        <taxon>Pseudomonadota</taxon>
        <taxon>Alphaproteobacteria</taxon>
        <taxon>Hyphomicrobiales</taxon>
        <taxon>Devosiaceae</taxon>
        <taxon>Pelagibacterium</taxon>
    </lineage>
</organism>
<dbReference type="STRING" id="1082931.KKY_2887"/>
<dbReference type="AlphaFoldDB" id="G4RED7"/>
<evidence type="ECO:0008006" key="3">
    <source>
        <dbReference type="Google" id="ProtNLM"/>
    </source>
</evidence>
<name>G4RED7_PELHB</name>
<sequence>MPIDYVELDSDDLAASRSFFAAAFGWRVSGGLPITARIIWVSKMPSSTAEFRGPRARESCRS</sequence>
<dbReference type="HOGENOM" id="CLU_2900192_0_0_5"/>
<reference evidence="1 2" key="1">
    <citation type="journal article" date="2012" name="J. Bacteriol.">
        <title>Complete genome sequence of Pelagibacterium halotolerans B2T.</title>
        <authorList>
            <person name="Huo Y.Y."/>
            <person name="Cheng H."/>
            <person name="Han X.F."/>
            <person name="Jiang X.W."/>
            <person name="Sun C."/>
            <person name="Zhang X.Q."/>
            <person name="Zhu X.F."/>
            <person name="Liu Y.F."/>
            <person name="Li P.F."/>
            <person name="Ni P.X."/>
            <person name="Wu M."/>
        </authorList>
    </citation>
    <scope>NUCLEOTIDE SEQUENCE [LARGE SCALE GENOMIC DNA]</scope>
    <source>
        <strain evidence="2">DSM 22347 / JCM 15775 / CGMCC 1.7692 / B2</strain>
    </source>
</reference>
<dbReference type="Proteomes" id="UP000008850">
    <property type="component" value="Chromosome"/>
</dbReference>
<dbReference type="InterPro" id="IPR029068">
    <property type="entry name" value="Glyas_Bleomycin-R_OHBP_Dase"/>
</dbReference>
<dbReference type="SUPFAM" id="SSF54593">
    <property type="entry name" value="Glyoxalase/Bleomycin resistance protein/Dihydroxybiphenyl dioxygenase"/>
    <property type="match status" value="1"/>
</dbReference>